<gene>
    <name evidence="2" type="ORF">KIH39_10040</name>
</gene>
<organism evidence="2 3">
    <name type="scientific">Telmatocola sphagniphila</name>
    <dbReference type="NCBI Taxonomy" id="1123043"/>
    <lineage>
        <taxon>Bacteria</taxon>
        <taxon>Pseudomonadati</taxon>
        <taxon>Planctomycetota</taxon>
        <taxon>Planctomycetia</taxon>
        <taxon>Gemmatales</taxon>
        <taxon>Gemmataceae</taxon>
    </lineage>
</organism>
<evidence type="ECO:0000313" key="2">
    <source>
        <dbReference type="EMBL" id="QVL34223.1"/>
    </source>
</evidence>
<keyword evidence="3" id="KW-1185">Reference proteome</keyword>
<dbReference type="KEGG" id="tsph:KIH39_10040"/>
<accession>A0A8E6EZY8</accession>
<protein>
    <submittedName>
        <fullName evidence="2">Uncharacterized protein</fullName>
    </submittedName>
</protein>
<dbReference type="RefSeq" id="WP_213499195.1">
    <property type="nucleotide sequence ID" value="NZ_CP074694.1"/>
</dbReference>
<feature type="compositionally biased region" description="Basic residues" evidence="1">
    <location>
        <begin position="13"/>
        <end position="25"/>
    </location>
</feature>
<reference evidence="2" key="1">
    <citation type="submission" date="2021-05" db="EMBL/GenBank/DDBJ databases">
        <title>Complete genome sequence of the cellulolytic planctomycete Telmatocola sphagniphila SP2T and characterization of the first cellulase from planctomycetes.</title>
        <authorList>
            <person name="Rakitin A.L."/>
            <person name="Beletsky A.V."/>
            <person name="Naumoff D.G."/>
            <person name="Kulichevskaya I.S."/>
            <person name="Mardanov A.V."/>
            <person name="Ravin N.V."/>
            <person name="Dedysh S.N."/>
        </authorList>
    </citation>
    <scope>NUCLEOTIDE SEQUENCE</scope>
    <source>
        <strain evidence="2">SP2T</strain>
    </source>
</reference>
<evidence type="ECO:0000313" key="3">
    <source>
        <dbReference type="Proteomes" id="UP000676194"/>
    </source>
</evidence>
<dbReference type="EMBL" id="CP074694">
    <property type="protein sequence ID" value="QVL34223.1"/>
    <property type="molecule type" value="Genomic_DNA"/>
</dbReference>
<name>A0A8E6EZY8_9BACT</name>
<dbReference type="AlphaFoldDB" id="A0A8E6EZY8"/>
<proteinExistence type="predicted"/>
<evidence type="ECO:0000256" key="1">
    <source>
        <dbReference type="SAM" id="MobiDB-lite"/>
    </source>
</evidence>
<dbReference type="Proteomes" id="UP000676194">
    <property type="component" value="Chromosome"/>
</dbReference>
<feature type="region of interest" description="Disordered" evidence="1">
    <location>
        <begin position="1"/>
        <end position="27"/>
    </location>
</feature>
<sequence length="86" mass="9643">MKSKQPLTEQNKKKPARKPNQRKAKLNPSFEEVFCALMDLDELAEPNRGTEVLNAANEIAYEILISAKTICKAKLRELGRSGITSK</sequence>